<dbReference type="InterPro" id="IPR005062">
    <property type="entry name" value="SAC3/GANP/THP3_conserved"/>
</dbReference>
<evidence type="ECO:0000313" key="4">
    <source>
        <dbReference type="Proteomes" id="UP000323011"/>
    </source>
</evidence>
<dbReference type="Gene3D" id="1.25.40.990">
    <property type="match status" value="1"/>
</dbReference>
<dbReference type="InterPro" id="IPR045107">
    <property type="entry name" value="SAC3/GANP/THP3"/>
</dbReference>
<gene>
    <name evidence="3" type="ORF">FNF29_02616</name>
</gene>
<dbReference type="EMBL" id="VLTN01000012">
    <property type="protein sequence ID" value="KAA0154396.1"/>
    <property type="molecule type" value="Genomic_DNA"/>
</dbReference>
<evidence type="ECO:0000259" key="2">
    <source>
        <dbReference type="Pfam" id="PF03399"/>
    </source>
</evidence>
<dbReference type="Pfam" id="PF03399">
    <property type="entry name" value="SAC3_GANP"/>
    <property type="match status" value="1"/>
</dbReference>
<keyword evidence="4" id="KW-1185">Reference proteome</keyword>
<dbReference type="AlphaFoldDB" id="A0A5A8CMS0"/>
<name>A0A5A8CMS0_CAFRO</name>
<dbReference type="PANTHER" id="PTHR12436:SF4">
    <property type="entry name" value="LEUKOCYTE RECEPTOR CLUSTER MEMBER 8"/>
    <property type="match status" value="1"/>
</dbReference>
<dbReference type="GO" id="GO:0005634">
    <property type="term" value="C:nucleus"/>
    <property type="evidence" value="ECO:0007669"/>
    <property type="project" value="TreeGrafter"/>
</dbReference>
<comment type="caution">
    <text evidence="3">The sequence shown here is derived from an EMBL/GenBank/DDBJ whole genome shotgun (WGS) entry which is preliminary data.</text>
</comment>
<evidence type="ECO:0000256" key="1">
    <source>
        <dbReference type="SAM" id="MobiDB-lite"/>
    </source>
</evidence>
<protein>
    <recommendedName>
        <fullName evidence="2">SAC3/GANP/THP3 conserved domain-containing protein</fullName>
    </recommendedName>
</protein>
<organism evidence="3 4">
    <name type="scientific">Cafeteria roenbergensis</name>
    <name type="common">Marine flagellate</name>
    <dbReference type="NCBI Taxonomy" id="33653"/>
    <lineage>
        <taxon>Eukaryota</taxon>
        <taxon>Sar</taxon>
        <taxon>Stramenopiles</taxon>
        <taxon>Bigyra</taxon>
        <taxon>Opalozoa</taxon>
        <taxon>Bicosoecida</taxon>
        <taxon>Cafeteriaceae</taxon>
        <taxon>Cafeteria</taxon>
    </lineage>
</organism>
<feature type="domain" description="SAC3/GANP/THP3 conserved" evidence="2">
    <location>
        <begin position="94"/>
        <end position="302"/>
    </location>
</feature>
<feature type="compositionally biased region" description="Basic residues" evidence="1">
    <location>
        <begin position="28"/>
        <end position="40"/>
    </location>
</feature>
<feature type="region of interest" description="Disordered" evidence="1">
    <location>
        <begin position="365"/>
        <end position="393"/>
    </location>
</feature>
<accession>A0A5A8CMS0</accession>
<reference evidence="3 4" key="1">
    <citation type="submission" date="2019-07" db="EMBL/GenBank/DDBJ databases">
        <title>Genomes of Cafeteria roenbergensis.</title>
        <authorList>
            <person name="Fischer M.G."/>
            <person name="Hackl T."/>
            <person name="Roman M."/>
        </authorList>
    </citation>
    <scope>NUCLEOTIDE SEQUENCE [LARGE SCALE GENOMIC DNA]</scope>
    <source>
        <strain evidence="3 4">BVI</strain>
    </source>
</reference>
<dbReference type="PANTHER" id="PTHR12436">
    <property type="entry name" value="80 KDA MCM3-ASSOCIATED PROTEIN"/>
    <property type="match status" value="1"/>
</dbReference>
<feature type="compositionally biased region" description="Acidic residues" evidence="1">
    <location>
        <begin position="13"/>
        <end position="24"/>
    </location>
</feature>
<sequence>MAKAAKGGASGTEQEEDDGDDDADAAPRSRRGKRKARAAKARAAAQPRTASDDRAALLRAASGKAALVSKATSLDAPALRGMSTELTRQYLRLTADPDPSQVRPPEVLPAALAAICRAWREGTATYVWVCDRLKAVRQDIVVQRLVSPLAVRAYEAHARIAAEVGDAGEFNQCQTQLIGLHASPLLATQGQWLAQSRAEFIAYRLIYYCRSAEDADAEALIGELSDSDMAEPCIAHALRVRRAVAMSDWASFLGPLAEAAPNRSIDLMRMLAHRMRVAGLAALCQALRPRIPLGRAASLLGFGPAWAPVARGAGLVEAELEAGNFAGCKEPDTRAAEAAHRLSSPLAVRAFRRFAEHCGASLVHGDTAEPAPRLGGDAAASDEWERTPEARSRSFPTDLALAIDCKSSAIDSAAKPLETLQANRVF</sequence>
<proteinExistence type="predicted"/>
<feature type="region of interest" description="Disordered" evidence="1">
    <location>
        <begin position="1"/>
        <end position="52"/>
    </location>
</feature>
<evidence type="ECO:0000313" key="3">
    <source>
        <dbReference type="EMBL" id="KAA0154396.1"/>
    </source>
</evidence>
<feature type="compositionally biased region" description="Basic and acidic residues" evidence="1">
    <location>
        <begin position="383"/>
        <end position="392"/>
    </location>
</feature>
<dbReference type="Proteomes" id="UP000323011">
    <property type="component" value="Unassembled WGS sequence"/>
</dbReference>